<dbReference type="InterPro" id="IPR006119">
    <property type="entry name" value="Resolv_N"/>
</dbReference>
<evidence type="ECO:0000256" key="3">
    <source>
        <dbReference type="ARBA" id="ARBA00023100"/>
    </source>
</evidence>
<keyword evidence="10" id="KW-1185">Reference proteome</keyword>
<proteinExistence type="inferred from homology"/>
<dbReference type="Proteomes" id="UP000531216">
    <property type="component" value="Unassembled WGS sequence"/>
</dbReference>
<gene>
    <name evidence="9" type="ORF">GGR05_004271</name>
</gene>
<dbReference type="InterPro" id="IPR006120">
    <property type="entry name" value="Resolvase_HTH_dom"/>
</dbReference>
<evidence type="ECO:0000256" key="1">
    <source>
        <dbReference type="ARBA" id="ARBA00009913"/>
    </source>
</evidence>
<dbReference type="Gene3D" id="1.10.10.60">
    <property type="entry name" value="Homeodomain-like"/>
    <property type="match status" value="1"/>
</dbReference>
<evidence type="ECO:0000256" key="2">
    <source>
        <dbReference type="ARBA" id="ARBA00022908"/>
    </source>
</evidence>
<keyword evidence="2" id="KW-0229">DNA integration</keyword>
<dbReference type="SUPFAM" id="SSF53041">
    <property type="entry name" value="Resolvase-like"/>
    <property type="match status" value="1"/>
</dbReference>
<dbReference type="InterPro" id="IPR006118">
    <property type="entry name" value="Recombinase_CS"/>
</dbReference>
<accession>A0A7W6FWE6</accession>
<dbReference type="PROSITE" id="PS00397">
    <property type="entry name" value="RECOMBINASES_1"/>
    <property type="match status" value="1"/>
</dbReference>
<dbReference type="GO" id="GO:0003677">
    <property type="term" value="F:DNA binding"/>
    <property type="evidence" value="ECO:0007669"/>
    <property type="project" value="UniProtKB-KW"/>
</dbReference>
<protein>
    <submittedName>
        <fullName evidence="9">DNA invertase Pin-like site-specific DNA recombinase</fullName>
    </submittedName>
</protein>
<dbReference type="RefSeq" id="WP_175526945.1">
    <property type="nucleotide sequence ID" value="NZ_FOOA01000028.1"/>
</dbReference>
<dbReference type="GO" id="GO:0015074">
    <property type="term" value="P:DNA integration"/>
    <property type="evidence" value="ECO:0007669"/>
    <property type="project" value="UniProtKB-KW"/>
</dbReference>
<feature type="active site" description="O-(5'-phospho-DNA)-serine intermediate" evidence="6 7">
    <location>
        <position position="11"/>
    </location>
</feature>
<dbReference type="SMART" id="SM00857">
    <property type="entry name" value="Resolvase"/>
    <property type="match status" value="1"/>
</dbReference>
<keyword evidence="3" id="KW-0230">DNA invertase</keyword>
<keyword evidence="5" id="KW-0233">DNA recombination</keyword>
<dbReference type="PROSITE" id="PS00398">
    <property type="entry name" value="RECOMBINASES_2"/>
    <property type="match status" value="1"/>
</dbReference>
<feature type="domain" description="Resolvase/invertase-type recombinase catalytic" evidence="8">
    <location>
        <begin position="3"/>
        <end position="136"/>
    </location>
</feature>
<sequence length="189" mass="20606">MSRVVGYARVSTGEQTFTLQIDALHCHGAAKVYKEVVSGAASDRPQLDEALASLQPGDTLLVWKLDRLGRSIRALIDVMETIKAKGAHLRTVMDGIDTGTTAGRMLYTVLAALAEYERAVIVDRVTAGIAASRRAGKPHGRPSIMTAERTDHARRLLAEGNSWAKVARLNGISKTTLHRAFKRHPERTP</sequence>
<reference evidence="9 10" key="1">
    <citation type="submission" date="2020-08" db="EMBL/GenBank/DDBJ databases">
        <title>Genomic Encyclopedia of Type Strains, Phase IV (KMG-IV): sequencing the most valuable type-strain genomes for metagenomic binning, comparative biology and taxonomic classification.</title>
        <authorList>
            <person name="Goeker M."/>
        </authorList>
    </citation>
    <scope>NUCLEOTIDE SEQUENCE [LARGE SCALE GENOMIC DNA]</scope>
    <source>
        <strain evidence="9 10">DSM 25024</strain>
    </source>
</reference>
<organism evidence="9 10">
    <name type="scientific">Aureimonas phyllosphaerae</name>
    <dbReference type="NCBI Taxonomy" id="1166078"/>
    <lineage>
        <taxon>Bacteria</taxon>
        <taxon>Pseudomonadati</taxon>
        <taxon>Pseudomonadota</taxon>
        <taxon>Alphaproteobacteria</taxon>
        <taxon>Hyphomicrobiales</taxon>
        <taxon>Aurantimonadaceae</taxon>
        <taxon>Aureimonas</taxon>
    </lineage>
</organism>
<dbReference type="InterPro" id="IPR050639">
    <property type="entry name" value="SSR_resolvase"/>
</dbReference>
<keyword evidence="4" id="KW-0238">DNA-binding</keyword>
<dbReference type="Pfam" id="PF00239">
    <property type="entry name" value="Resolvase"/>
    <property type="match status" value="1"/>
</dbReference>
<evidence type="ECO:0000259" key="8">
    <source>
        <dbReference type="PROSITE" id="PS51736"/>
    </source>
</evidence>
<dbReference type="InterPro" id="IPR009057">
    <property type="entry name" value="Homeodomain-like_sf"/>
</dbReference>
<comment type="caution">
    <text evidence="9">The sequence shown here is derived from an EMBL/GenBank/DDBJ whole genome shotgun (WGS) entry which is preliminary data.</text>
</comment>
<dbReference type="FunFam" id="3.40.50.1390:FF:000001">
    <property type="entry name" value="DNA recombinase"/>
    <property type="match status" value="1"/>
</dbReference>
<dbReference type="PANTHER" id="PTHR30461:SF2">
    <property type="entry name" value="SERINE RECOMBINASE PINE-RELATED"/>
    <property type="match status" value="1"/>
</dbReference>
<dbReference type="PANTHER" id="PTHR30461">
    <property type="entry name" value="DNA-INVERTASE FROM LAMBDOID PROPHAGE"/>
    <property type="match status" value="1"/>
</dbReference>
<evidence type="ECO:0000256" key="6">
    <source>
        <dbReference type="PIRSR" id="PIRSR606118-50"/>
    </source>
</evidence>
<dbReference type="CDD" id="cd00569">
    <property type="entry name" value="HTH_Hin_like"/>
    <property type="match status" value="1"/>
</dbReference>
<dbReference type="PROSITE" id="PS51736">
    <property type="entry name" value="RECOMBINASES_3"/>
    <property type="match status" value="1"/>
</dbReference>
<dbReference type="CDD" id="cd03768">
    <property type="entry name" value="SR_ResInv"/>
    <property type="match status" value="1"/>
</dbReference>
<dbReference type="GO" id="GO:0000150">
    <property type="term" value="F:DNA strand exchange activity"/>
    <property type="evidence" value="ECO:0007669"/>
    <property type="project" value="UniProtKB-KW"/>
</dbReference>
<evidence type="ECO:0000313" key="9">
    <source>
        <dbReference type="EMBL" id="MBB3938101.1"/>
    </source>
</evidence>
<dbReference type="Pfam" id="PF02796">
    <property type="entry name" value="HTH_7"/>
    <property type="match status" value="1"/>
</dbReference>
<evidence type="ECO:0000313" key="10">
    <source>
        <dbReference type="Proteomes" id="UP000531216"/>
    </source>
</evidence>
<dbReference type="SUPFAM" id="SSF46689">
    <property type="entry name" value="Homeodomain-like"/>
    <property type="match status" value="1"/>
</dbReference>
<evidence type="ECO:0000256" key="4">
    <source>
        <dbReference type="ARBA" id="ARBA00023125"/>
    </source>
</evidence>
<dbReference type="InterPro" id="IPR036162">
    <property type="entry name" value="Resolvase-like_N_sf"/>
</dbReference>
<evidence type="ECO:0000256" key="5">
    <source>
        <dbReference type="ARBA" id="ARBA00023172"/>
    </source>
</evidence>
<evidence type="ECO:0000256" key="7">
    <source>
        <dbReference type="PROSITE-ProRule" id="PRU10137"/>
    </source>
</evidence>
<name>A0A7W6FWE6_9HYPH</name>
<dbReference type="Gene3D" id="3.40.50.1390">
    <property type="entry name" value="Resolvase, N-terminal catalytic domain"/>
    <property type="match status" value="1"/>
</dbReference>
<comment type="similarity">
    <text evidence="1">Belongs to the site-specific recombinase resolvase family.</text>
</comment>
<dbReference type="AlphaFoldDB" id="A0A7W6FWE6"/>
<dbReference type="EMBL" id="JACIDO010000017">
    <property type="protein sequence ID" value="MBB3938101.1"/>
    <property type="molecule type" value="Genomic_DNA"/>
</dbReference>